<feature type="non-terminal residue" evidence="2">
    <location>
        <position position="67"/>
    </location>
</feature>
<dbReference type="Proteomes" id="UP000079169">
    <property type="component" value="Unplaced"/>
</dbReference>
<sequence>MKHKPIPHQEKHVKEHIICSADDHKMNRHHYAWFVRNCRLILLLRRDFSEGDLNIFRPAEWRWKIPQ</sequence>
<reference evidence="2" key="1">
    <citation type="submission" date="2025-08" db="UniProtKB">
        <authorList>
            <consortium name="RefSeq"/>
        </authorList>
    </citation>
    <scope>IDENTIFICATION</scope>
</reference>
<dbReference type="GeneID" id="103524108"/>
<dbReference type="AlphaFoldDB" id="A0A1S3DSZ5"/>
<dbReference type="GO" id="GO:0009986">
    <property type="term" value="C:cell surface"/>
    <property type="evidence" value="ECO:0007669"/>
    <property type="project" value="TreeGrafter"/>
</dbReference>
<evidence type="ECO:0000313" key="1">
    <source>
        <dbReference type="Proteomes" id="UP000079169"/>
    </source>
</evidence>
<dbReference type="PaxDb" id="121845-A0A1S3DSZ5"/>
<gene>
    <name evidence="2" type="primary">LOC103524108</name>
</gene>
<protein>
    <submittedName>
        <fullName evidence="2">Calsyntenin-1-like</fullName>
    </submittedName>
</protein>
<dbReference type="GO" id="GO:0050806">
    <property type="term" value="P:positive regulation of synaptic transmission"/>
    <property type="evidence" value="ECO:0007669"/>
    <property type="project" value="TreeGrafter"/>
</dbReference>
<accession>A0A1S3DSZ5</accession>
<dbReference type="RefSeq" id="XP_008487336.1">
    <property type="nucleotide sequence ID" value="XM_008489114.1"/>
</dbReference>
<name>A0A1S3DSZ5_DIACI</name>
<dbReference type="PANTHER" id="PTHR14139">
    <property type="entry name" value="CALSYNTENIN"/>
    <property type="match status" value="1"/>
</dbReference>
<keyword evidence="1" id="KW-1185">Reference proteome</keyword>
<proteinExistence type="predicted"/>
<evidence type="ECO:0000313" key="2">
    <source>
        <dbReference type="RefSeq" id="XP_008487336.1"/>
    </source>
</evidence>
<dbReference type="STRING" id="121845.A0A1S3DSZ5"/>
<dbReference type="GO" id="GO:0051965">
    <property type="term" value="P:positive regulation of synapse assembly"/>
    <property type="evidence" value="ECO:0007669"/>
    <property type="project" value="TreeGrafter"/>
</dbReference>
<organism evidence="1 2">
    <name type="scientific">Diaphorina citri</name>
    <name type="common">Asian citrus psyllid</name>
    <dbReference type="NCBI Taxonomy" id="121845"/>
    <lineage>
        <taxon>Eukaryota</taxon>
        <taxon>Metazoa</taxon>
        <taxon>Ecdysozoa</taxon>
        <taxon>Arthropoda</taxon>
        <taxon>Hexapoda</taxon>
        <taxon>Insecta</taxon>
        <taxon>Pterygota</taxon>
        <taxon>Neoptera</taxon>
        <taxon>Paraneoptera</taxon>
        <taxon>Hemiptera</taxon>
        <taxon>Sternorrhyncha</taxon>
        <taxon>Psylloidea</taxon>
        <taxon>Psyllidae</taxon>
        <taxon>Diaphorininae</taxon>
        <taxon>Diaphorina</taxon>
    </lineage>
</organism>
<dbReference type="PANTHER" id="PTHR14139:SF2">
    <property type="entry name" value="CALSYNTENIN-1"/>
    <property type="match status" value="1"/>
</dbReference>
<dbReference type="GO" id="GO:0045211">
    <property type="term" value="C:postsynaptic membrane"/>
    <property type="evidence" value="ECO:0007669"/>
    <property type="project" value="TreeGrafter"/>
</dbReference>
<dbReference type="KEGG" id="dci:103524108"/>
<dbReference type="OMA" id="PVPAIMH"/>